<gene>
    <name evidence="1" type="ORF">RFH988_LOCUS7152</name>
</gene>
<evidence type="ECO:0000313" key="2">
    <source>
        <dbReference type="Proteomes" id="UP000663882"/>
    </source>
</evidence>
<dbReference type="AlphaFoldDB" id="A0A813X0B7"/>
<dbReference type="OrthoDB" id="2919105at2759"/>
<comment type="caution">
    <text evidence="1">The sequence shown here is derived from an EMBL/GenBank/DDBJ whole genome shotgun (WGS) entry which is preliminary data.</text>
</comment>
<organism evidence="1 2">
    <name type="scientific">Rotaria sordida</name>
    <dbReference type="NCBI Taxonomy" id="392033"/>
    <lineage>
        <taxon>Eukaryota</taxon>
        <taxon>Metazoa</taxon>
        <taxon>Spiralia</taxon>
        <taxon>Gnathifera</taxon>
        <taxon>Rotifera</taxon>
        <taxon>Eurotatoria</taxon>
        <taxon>Bdelloidea</taxon>
        <taxon>Philodinida</taxon>
        <taxon>Philodinidae</taxon>
        <taxon>Rotaria</taxon>
    </lineage>
</organism>
<name>A0A813X0B7_9BILA</name>
<dbReference type="Gene3D" id="3.40.50.1220">
    <property type="entry name" value="TPP-binding domain"/>
    <property type="match status" value="1"/>
</dbReference>
<proteinExistence type="predicted"/>
<dbReference type="SUPFAM" id="SSF52467">
    <property type="entry name" value="DHS-like NAD/FAD-binding domain"/>
    <property type="match status" value="1"/>
</dbReference>
<evidence type="ECO:0000313" key="1">
    <source>
        <dbReference type="EMBL" id="CAF0864678.1"/>
    </source>
</evidence>
<dbReference type="EMBL" id="CAJNOO010000224">
    <property type="protein sequence ID" value="CAF0864678.1"/>
    <property type="molecule type" value="Genomic_DNA"/>
</dbReference>
<accession>A0A813X0B7</accession>
<sequence>MSTSDKYTYEVIDNENDARICAQLLAEEFVASNSMIIFDQLTPQYIFDEDTWPTMAEIFNEQLSFLARHRQSAIPSAIHTALVELVRRNLLHFVVSSHTNGLHLRSTMLTKIHENSNLETCQKCHEKYLLDFLMRTATAVHDHTTNRKYFQHSMSQL</sequence>
<protein>
    <submittedName>
        <fullName evidence="1">Uncharacterized protein</fullName>
    </submittedName>
</protein>
<reference evidence="1" key="1">
    <citation type="submission" date="2021-02" db="EMBL/GenBank/DDBJ databases">
        <authorList>
            <person name="Nowell W R."/>
        </authorList>
    </citation>
    <scope>NUCLEOTIDE SEQUENCE</scope>
</reference>
<dbReference type="InterPro" id="IPR029035">
    <property type="entry name" value="DHS-like_NAD/FAD-binding_dom"/>
</dbReference>
<dbReference type="Proteomes" id="UP000663882">
    <property type="component" value="Unassembled WGS sequence"/>
</dbReference>
<dbReference type="Gene3D" id="2.20.28.200">
    <property type="match status" value="1"/>
</dbReference>